<keyword evidence="5 7" id="KW-0472">Membrane</keyword>
<evidence type="ECO:0000256" key="3">
    <source>
        <dbReference type="ARBA" id="ARBA00022692"/>
    </source>
</evidence>
<gene>
    <name evidence="8" type="ORF">DNTS_017837</name>
</gene>
<evidence type="ECO:0000256" key="1">
    <source>
        <dbReference type="ARBA" id="ARBA00004370"/>
    </source>
</evidence>
<dbReference type="InterPro" id="IPR007593">
    <property type="entry name" value="CD225/Dispanin_fam"/>
</dbReference>
<sequence length="211" mass="21918">MDLNTDASVTAAAEAKQTSEPETSQQPQTDSDNTPITSQPIQNEQQDPAPATAPTPAATDSAPSLDAPPKDHLAVIDERMETSNGVCTAPTDSPPSSSSPRQQHAKPSSSHANGRARLSSRSGSVSHGGSPRPSLSRQPSAATDPGADAAKPNDYLVWAILACLCPVWPINIVGLTFSVMNAKILSIVSLIGGIIIIIVTIVINWGVILKT</sequence>
<dbReference type="InterPro" id="IPR051423">
    <property type="entry name" value="CD225/Dispanin"/>
</dbReference>
<dbReference type="PANTHER" id="PTHR14948:SF20">
    <property type="entry name" value="PROLINE-RICH TRANSMEMBRANE PROTEIN 2"/>
    <property type="match status" value="1"/>
</dbReference>
<feature type="compositionally biased region" description="Polar residues" evidence="6">
    <location>
        <begin position="16"/>
        <end position="46"/>
    </location>
</feature>
<dbReference type="STRING" id="623744.A0A553R092"/>
<evidence type="ECO:0000313" key="8">
    <source>
        <dbReference type="EMBL" id="TRY95631.1"/>
    </source>
</evidence>
<reference evidence="8 9" key="1">
    <citation type="journal article" date="2019" name="Sci. Data">
        <title>Hybrid genome assembly and annotation of Danionella translucida.</title>
        <authorList>
            <person name="Kadobianskyi M."/>
            <person name="Schulze L."/>
            <person name="Schuelke M."/>
            <person name="Judkewitz B."/>
        </authorList>
    </citation>
    <scope>NUCLEOTIDE SEQUENCE [LARGE SCALE GENOMIC DNA]</scope>
    <source>
        <strain evidence="8 9">Bolton</strain>
    </source>
</reference>
<feature type="region of interest" description="Disordered" evidence="6">
    <location>
        <begin position="1"/>
        <end position="147"/>
    </location>
</feature>
<protein>
    <submittedName>
        <fullName evidence="8">Uncharacterized protein</fullName>
    </submittedName>
</protein>
<accession>A0A553R092</accession>
<feature type="compositionally biased region" description="Low complexity" evidence="6">
    <location>
        <begin position="115"/>
        <end position="134"/>
    </location>
</feature>
<dbReference type="EMBL" id="SRMA01025353">
    <property type="protein sequence ID" value="TRY95631.1"/>
    <property type="molecule type" value="Genomic_DNA"/>
</dbReference>
<name>A0A553R092_9TELE</name>
<evidence type="ECO:0000313" key="9">
    <source>
        <dbReference type="Proteomes" id="UP000316079"/>
    </source>
</evidence>
<comment type="subcellular location">
    <subcellularLocation>
        <location evidence="1">Membrane</location>
    </subcellularLocation>
</comment>
<keyword evidence="4 7" id="KW-1133">Transmembrane helix</keyword>
<evidence type="ECO:0000256" key="2">
    <source>
        <dbReference type="ARBA" id="ARBA00006843"/>
    </source>
</evidence>
<feature type="compositionally biased region" description="Low complexity" evidence="6">
    <location>
        <begin position="47"/>
        <end position="64"/>
    </location>
</feature>
<evidence type="ECO:0000256" key="7">
    <source>
        <dbReference type="SAM" id="Phobius"/>
    </source>
</evidence>
<keyword evidence="3 7" id="KW-0812">Transmembrane</keyword>
<proteinExistence type="inferred from homology"/>
<keyword evidence="9" id="KW-1185">Reference proteome</keyword>
<dbReference type="AlphaFoldDB" id="A0A553R092"/>
<dbReference type="GO" id="GO:0016020">
    <property type="term" value="C:membrane"/>
    <property type="evidence" value="ECO:0007669"/>
    <property type="project" value="UniProtKB-SubCell"/>
</dbReference>
<organism evidence="8 9">
    <name type="scientific">Danionella cerebrum</name>
    <dbReference type="NCBI Taxonomy" id="2873325"/>
    <lineage>
        <taxon>Eukaryota</taxon>
        <taxon>Metazoa</taxon>
        <taxon>Chordata</taxon>
        <taxon>Craniata</taxon>
        <taxon>Vertebrata</taxon>
        <taxon>Euteleostomi</taxon>
        <taxon>Actinopterygii</taxon>
        <taxon>Neopterygii</taxon>
        <taxon>Teleostei</taxon>
        <taxon>Ostariophysi</taxon>
        <taxon>Cypriniformes</taxon>
        <taxon>Danionidae</taxon>
        <taxon>Danioninae</taxon>
        <taxon>Danionella</taxon>
    </lineage>
</organism>
<evidence type="ECO:0000256" key="6">
    <source>
        <dbReference type="SAM" id="MobiDB-lite"/>
    </source>
</evidence>
<feature type="compositionally biased region" description="Polar residues" evidence="6">
    <location>
        <begin position="101"/>
        <end position="112"/>
    </location>
</feature>
<feature type="transmembrane region" description="Helical" evidence="7">
    <location>
        <begin position="155"/>
        <end position="177"/>
    </location>
</feature>
<evidence type="ECO:0000256" key="5">
    <source>
        <dbReference type="ARBA" id="ARBA00023136"/>
    </source>
</evidence>
<feature type="transmembrane region" description="Helical" evidence="7">
    <location>
        <begin position="184"/>
        <end position="208"/>
    </location>
</feature>
<dbReference type="Proteomes" id="UP000316079">
    <property type="component" value="Unassembled WGS sequence"/>
</dbReference>
<dbReference type="OrthoDB" id="9665078at2759"/>
<comment type="similarity">
    <text evidence="2">Belongs to the CD225/Dispanin family.</text>
</comment>
<evidence type="ECO:0000256" key="4">
    <source>
        <dbReference type="ARBA" id="ARBA00022989"/>
    </source>
</evidence>
<comment type="caution">
    <text evidence="8">The sequence shown here is derived from an EMBL/GenBank/DDBJ whole genome shotgun (WGS) entry which is preliminary data.</text>
</comment>
<dbReference type="Pfam" id="PF04505">
    <property type="entry name" value="CD225"/>
    <property type="match status" value="1"/>
</dbReference>
<dbReference type="PANTHER" id="PTHR14948">
    <property type="entry name" value="NG5"/>
    <property type="match status" value="1"/>
</dbReference>
<feature type="compositionally biased region" description="Basic and acidic residues" evidence="6">
    <location>
        <begin position="68"/>
        <end position="81"/>
    </location>
</feature>